<dbReference type="InterPro" id="IPR009327">
    <property type="entry name" value="Cupin_DUF985"/>
</dbReference>
<name>A0A2C5X961_9HYPO</name>
<comment type="caution">
    <text evidence="2">The sequence shown here is derived from an EMBL/GenBank/DDBJ whole genome shotgun (WGS) entry which is preliminary data.</text>
</comment>
<dbReference type="Proteomes" id="UP000226192">
    <property type="component" value="Unassembled WGS sequence"/>
</dbReference>
<dbReference type="CDD" id="cd06121">
    <property type="entry name" value="cupin_YML079wp"/>
    <property type="match status" value="1"/>
</dbReference>
<protein>
    <recommendedName>
        <fullName evidence="1">DUF985 domain-containing protein</fullName>
    </recommendedName>
</protein>
<dbReference type="InterPro" id="IPR014710">
    <property type="entry name" value="RmlC-like_jellyroll"/>
</dbReference>
<dbReference type="PANTHER" id="PTHR33387">
    <property type="entry name" value="RMLC-LIKE JELLY ROLL FOLD PROTEIN"/>
    <property type="match status" value="1"/>
</dbReference>
<dbReference type="PANTHER" id="PTHR33387:SF3">
    <property type="entry name" value="DUF985 DOMAIN-CONTAINING PROTEIN"/>
    <property type="match status" value="1"/>
</dbReference>
<dbReference type="OrthoDB" id="6614653at2759"/>
<accession>A0A2C5X961</accession>
<reference evidence="2 3" key="1">
    <citation type="submission" date="2017-06" db="EMBL/GenBank/DDBJ databases">
        <title>Ant-infecting Ophiocordyceps genomes reveal a high diversity of potential behavioral manipulation genes and a possible major role for enterotoxins.</title>
        <authorList>
            <person name="De Bekker C."/>
            <person name="Evans H.C."/>
            <person name="Brachmann A."/>
            <person name="Hughes D.P."/>
        </authorList>
    </citation>
    <scope>NUCLEOTIDE SEQUENCE [LARGE SCALE GENOMIC DNA]</scope>
    <source>
        <strain evidence="2 3">Map64</strain>
    </source>
</reference>
<dbReference type="Pfam" id="PF06172">
    <property type="entry name" value="Cupin_5"/>
    <property type="match status" value="1"/>
</dbReference>
<gene>
    <name evidence="2" type="ORF">CDD81_7096</name>
</gene>
<evidence type="ECO:0000259" key="1">
    <source>
        <dbReference type="Pfam" id="PF06172"/>
    </source>
</evidence>
<sequence>MALSSQVSRLQSHICISPCENQPLVSSHLTPLPHHLSPDDSEPPNVQATIDALGMEPHVEGGYFVLTDTSTTMIASPYPPTPLSEKTIALVGGLAPDFDPALRRLSSSIFYYLTPARPIGSFHRNRSRIHHSWHRGRGCYVLIHPGGRVESFIVGPDLARGERLQWAVDGGVWKASFLLASGPNHSSGLLVSETVVPGFEYADHEFLSHQHCAELVPDHLLRQLSWLVKH</sequence>
<keyword evidence="3" id="KW-1185">Reference proteome</keyword>
<organism evidence="2 3">
    <name type="scientific">Ophiocordyceps australis</name>
    <dbReference type="NCBI Taxonomy" id="1399860"/>
    <lineage>
        <taxon>Eukaryota</taxon>
        <taxon>Fungi</taxon>
        <taxon>Dikarya</taxon>
        <taxon>Ascomycota</taxon>
        <taxon>Pezizomycotina</taxon>
        <taxon>Sordariomycetes</taxon>
        <taxon>Hypocreomycetidae</taxon>
        <taxon>Hypocreales</taxon>
        <taxon>Ophiocordycipitaceae</taxon>
        <taxon>Ophiocordyceps</taxon>
    </lineage>
</organism>
<evidence type="ECO:0000313" key="2">
    <source>
        <dbReference type="EMBL" id="PHH62449.1"/>
    </source>
</evidence>
<proteinExistence type="predicted"/>
<dbReference type="InterPro" id="IPR011051">
    <property type="entry name" value="RmlC_Cupin_sf"/>
</dbReference>
<evidence type="ECO:0000313" key="3">
    <source>
        <dbReference type="Proteomes" id="UP000226192"/>
    </source>
</evidence>
<dbReference type="EMBL" id="NJET01000071">
    <property type="protein sequence ID" value="PHH62449.1"/>
    <property type="molecule type" value="Genomic_DNA"/>
</dbReference>
<feature type="domain" description="DUF985" evidence="1">
    <location>
        <begin position="47"/>
        <end position="207"/>
    </location>
</feature>
<dbReference type="Gene3D" id="2.60.120.10">
    <property type="entry name" value="Jelly Rolls"/>
    <property type="match status" value="1"/>
</dbReference>
<dbReference type="AlphaFoldDB" id="A0A2C5X961"/>
<dbReference type="SUPFAM" id="SSF51182">
    <property type="entry name" value="RmlC-like cupins"/>
    <property type="match status" value="1"/>
</dbReference>
<dbReference type="InterPro" id="IPR039935">
    <property type="entry name" value="YML079W-like"/>
</dbReference>